<dbReference type="Pfam" id="PF07793">
    <property type="entry name" value="DUF1631"/>
    <property type="match status" value="1"/>
</dbReference>
<comment type="caution">
    <text evidence="2">The sequence shown here is derived from an EMBL/GenBank/DDBJ whole genome shotgun (WGS) entry which is preliminary data.</text>
</comment>
<feature type="compositionally biased region" description="Low complexity" evidence="1">
    <location>
        <begin position="615"/>
        <end position="629"/>
    </location>
</feature>
<proteinExistence type="predicted"/>
<dbReference type="OrthoDB" id="6188167at2"/>
<feature type="compositionally biased region" description="Low complexity" evidence="1">
    <location>
        <begin position="248"/>
        <end position="264"/>
    </location>
</feature>
<dbReference type="AlphaFoldDB" id="A0A545TQG3"/>
<feature type="compositionally biased region" description="Low complexity" evidence="1">
    <location>
        <begin position="637"/>
        <end position="665"/>
    </location>
</feature>
<dbReference type="EMBL" id="VHSG01000011">
    <property type="protein sequence ID" value="TQV79472.1"/>
    <property type="molecule type" value="Genomic_DNA"/>
</dbReference>
<dbReference type="Proteomes" id="UP000319732">
    <property type="component" value="Unassembled WGS sequence"/>
</dbReference>
<feature type="region of interest" description="Disordered" evidence="1">
    <location>
        <begin position="230"/>
        <end position="264"/>
    </location>
</feature>
<dbReference type="InterPro" id="IPR012434">
    <property type="entry name" value="DUF1631"/>
</dbReference>
<feature type="region of interest" description="Disordered" evidence="1">
    <location>
        <begin position="605"/>
        <end position="705"/>
    </location>
</feature>
<organism evidence="2 3">
    <name type="scientific">Exilibacterium tricleocarpae</name>
    <dbReference type="NCBI Taxonomy" id="2591008"/>
    <lineage>
        <taxon>Bacteria</taxon>
        <taxon>Pseudomonadati</taxon>
        <taxon>Pseudomonadota</taxon>
        <taxon>Gammaproteobacteria</taxon>
        <taxon>Cellvibrionales</taxon>
        <taxon>Cellvibrionaceae</taxon>
        <taxon>Exilibacterium</taxon>
    </lineage>
</organism>
<name>A0A545TQG3_9GAMM</name>
<evidence type="ECO:0000313" key="3">
    <source>
        <dbReference type="Proteomes" id="UP000319732"/>
    </source>
</evidence>
<keyword evidence="3" id="KW-1185">Reference proteome</keyword>
<feature type="compositionally biased region" description="Pro residues" evidence="1">
    <location>
        <begin position="679"/>
        <end position="698"/>
    </location>
</feature>
<sequence>MSGTAKVVPLKSKNQDYRAQAARLPAPVHQLQDKGKQLLLGLLRRLFDNADDALFELADKAASNQDQNLYFDSMREVRIRRRAMEADFGTAIDKAFALLANQQHAAAQADADDAYSLDNLSLVQNEELEQLVATDGMIAKASERHAEPIQHLTLRLDSLVPVKVYPRNNPFGPDVVCRAFADTAQELAIDIKAKLVLFKLFDNYVVAHLGKFYQALNNALIEQNILPSLRQRSRRRPGSGRAAPPPAAQRQAPPAQSMAPAQDAAADNEILHTLRGLLANQRGDTAPGAAPAAGPALGSGDLIGLLSGIQSQQLSSGVAGGGLVPQLQLRQLLQQLLQSQDRQQNIGQVDDDVINLVNMMFEFILDDRNLAEPMKGLIARLQIPIIKVAISDKSFFNKGGHPARRLLNELATAGLGWQDDGQRQDPLYRKVESIVQRILGEFGSDVELFAEVLADFVSFVEKEKRRATLLEQRTIDAEDGKAKAEVARARVTQALSEKTDGLALPPVVEKLLRDAWSNVLFLVCLKQGTDSEDWKDGLQVVDDLIWSIDATPGPQHRQEMLQLVPKLLKRLRQGLESVSYNPFEMTQLFKQLEILHIAQLRAAEAPEPEPKAAEAETPVAADPAASARAEVSRETGAAPAAAPRAESLAAAKAAPASPAPATSSAKTQSTSRTESRAPAPSPSPSPTSSPAPAIPPAPVADSEPDAIDSTADAALMDALDAEIDAALGGPAVSDIDGDAEATLPPETPQAPAASVVSEHMPVSGEASRQSHCRQLQQIDRLTQGTWFEMVDENNKRYRCRLAAIIKPTGKYIFVNRSGVKVAEKTRDSLAAAMQSGALSLLDDGMLFDRALESVIGNLRKSRTSS</sequence>
<protein>
    <submittedName>
        <fullName evidence="2">DUF1631 domain-containing protein</fullName>
    </submittedName>
</protein>
<accession>A0A545TQG3</accession>
<dbReference type="RefSeq" id="WP_142904362.1">
    <property type="nucleotide sequence ID" value="NZ_ML660092.1"/>
</dbReference>
<reference evidence="2 3" key="1">
    <citation type="submission" date="2019-06" db="EMBL/GenBank/DDBJ databases">
        <title>Whole genome sequence for Cellvibrionaceae sp. R142.</title>
        <authorList>
            <person name="Wang G."/>
        </authorList>
    </citation>
    <scope>NUCLEOTIDE SEQUENCE [LARGE SCALE GENOMIC DNA]</scope>
    <source>
        <strain evidence="2 3">R142</strain>
    </source>
</reference>
<gene>
    <name evidence="2" type="ORF">FKG94_11430</name>
</gene>
<evidence type="ECO:0000313" key="2">
    <source>
        <dbReference type="EMBL" id="TQV79472.1"/>
    </source>
</evidence>
<evidence type="ECO:0000256" key="1">
    <source>
        <dbReference type="SAM" id="MobiDB-lite"/>
    </source>
</evidence>
<feature type="region of interest" description="Disordered" evidence="1">
    <location>
        <begin position="729"/>
        <end position="771"/>
    </location>
</feature>